<comment type="caution">
    <text evidence="10">The sequence shown here is derived from an EMBL/GenBank/DDBJ whole genome shotgun (WGS) entry which is preliminary data.</text>
</comment>
<evidence type="ECO:0000256" key="5">
    <source>
        <dbReference type="ARBA" id="ARBA00023167"/>
    </source>
</evidence>
<reference evidence="10 11" key="1">
    <citation type="journal article" date="2016" name="Nat. Commun.">
        <title>Thousands of microbial genomes shed light on interconnected biogeochemical processes in an aquifer system.</title>
        <authorList>
            <person name="Anantharaman K."/>
            <person name="Brown C.T."/>
            <person name="Hug L.A."/>
            <person name="Sharon I."/>
            <person name="Castelle C.J."/>
            <person name="Probst A.J."/>
            <person name="Thomas B.C."/>
            <person name="Singh A."/>
            <person name="Wilkins M.J."/>
            <person name="Karaoz U."/>
            <person name="Brodie E.L."/>
            <person name="Williams K.H."/>
            <person name="Hubbard S.S."/>
            <person name="Banfield J.F."/>
        </authorList>
    </citation>
    <scope>NUCLEOTIDE SEQUENCE [LARGE SCALE GENOMIC DNA]</scope>
</reference>
<evidence type="ECO:0000256" key="8">
    <source>
        <dbReference type="PIRSR" id="PIRSR000443-1"/>
    </source>
</evidence>
<dbReference type="Pfam" id="PF00561">
    <property type="entry name" value="Abhydrolase_1"/>
    <property type="match status" value="1"/>
</dbReference>
<organism evidence="10 11">
    <name type="scientific">candidate division WOR-1 bacterium RIFOXYB2_FULL_37_13</name>
    <dbReference type="NCBI Taxonomy" id="1802579"/>
    <lineage>
        <taxon>Bacteria</taxon>
        <taxon>Bacillati</taxon>
        <taxon>Saganbacteria</taxon>
    </lineage>
</organism>
<evidence type="ECO:0000256" key="2">
    <source>
        <dbReference type="ARBA" id="ARBA00022490"/>
    </source>
</evidence>
<dbReference type="GO" id="GO:0005737">
    <property type="term" value="C:cytoplasm"/>
    <property type="evidence" value="ECO:0007669"/>
    <property type="project" value="UniProtKB-SubCell"/>
</dbReference>
<dbReference type="InterPro" id="IPR000073">
    <property type="entry name" value="AB_hydrolase_1"/>
</dbReference>
<dbReference type="PANTHER" id="PTHR32268:SF11">
    <property type="entry name" value="HOMOSERINE O-ACETYLTRANSFERASE"/>
    <property type="match status" value="1"/>
</dbReference>
<dbReference type="NCBIfam" id="TIGR01392">
    <property type="entry name" value="homoserO_Ac_trn"/>
    <property type="match status" value="1"/>
</dbReference>
<feature type="active site" description="Nucleophile" evidence="7 8">
    <location>
        <position position="131"/>
    </location>
</feature>
<dbReference type="InterPro" id="IPR029058">
    <property type="entry name" value="AB_hydrolase_fold"/>
</dbReference>
<evidence type="ECO:0000256" key="6">
    <source>
        <dbReference type="ARBA" id="ARBA00023315"/>
    </source>
</evidence>
<evidence type="ECO:0000313" key="11">
    <source>
        <dbReference type="Proteomes" id="UP000178417"/>
    </source>
</evidence>
<evidence type="ECO:0000259" key="9">
    <source>
        <dbReference type="Pfam" id="PF00561"/>
    </source>
</evidence>
<dbReference type="GO" id="GO:0009092">
    <property type="term" value="P:homoserine metabolic process"/>
    <property type="evidence" value="ECO:0007669"/>
    <property type="project" value="TreeGrafter"/>
</dbReference>
<keyword evidence="5 7" id="KW-0486">Methionine biosynthesis</keyword>
<dbReference type="EC" id="2.3.1.31" evidence="7"/>
<dbReference type="SUPFAM" id="SSF53474">
    <property type="entry name" value="alpha/beta-Hydrolases"/>
    <property type="match status" value="1"/>
</dbReference>
<keyword evidence="6 7" id="KW-0012">Acyltransferase</keyword>
<protein>
    <recommendedName>
        <fullName evidence="7">Homoserine O-acetyltransferase</fullName>
        <shortName evidence="7">HAT</shortName>
        <ecNumber evidence="7">2.3.1.31</ecNumber>
    </recommendedName>
    <alternativeName>
        <fullName evidence="7">Homoserine transacetylase</fullName>
        <shortName evidence="7">HTA</shortName>
    </alternativeName>
</protein>
<feature type="binding site" evidence="7">
    <location>
        <position position="200"/>
    </location>
    <ligand>
        <name>substrate</name>
    </ligand>
</feature>
<feature type="active site" evidence="7 8">
    <location>
        <position position="296"/>
    </location>
</feature>
<dbReference type="NCBIfam" id="NF001209">
    <property type="entry name" value="PRK00175.1"/>
    <property type="match status" value="1"/>
</dbReference>
<dbReference type="GO" id="GO:0009086">
    <property type="term" value="P:methionine biosynthetic process"/>
    <property type="evidence" value="ECO:0007669"/>
    <property type="project" value="UniProtKB-UniRule"/>
</dbReference>
<dbReference type="HAMAP" id="MF_00296">
    <property type="entry name" value="MetX_acyltransf"/>
    <property type="match status" value="1"/>
</dbReference>
<dbReference type="EMBL" id="MEUB01000056">
    <property type="protein sequence ID" value="OGC19919.1"/>
    <property type="molecule type" value="Genomic_DNA"/>
</dbReference>
<comment type="catalytic activity">
    <reaction evidence="7">
        <text>L-homoserine + acetyl-CoA = O-acetyl-L-homoserine + CoA</text>
        <dbReference type="Rhea" id="RHEA:13701"/>
        <dbReference type="ChEBI" id="CHEBI:57287"/>
        <dbReference type="ChEBI" id="CHEBI:57288"/>
        <dbReference type="ChEBI" id="CHEBI:57476"/>
        <dbReference type="ChEBI" id="CHEBI:57716"/>
        <dbReference type="EC" id="2.3.1.31"/>
    </reaction>
</comment>
<dbReference type="AlphaFoldDB" id="A0A1F4SHQ1"/>
<accession>A0A1F4SHQ1</accession>
<evidence type="ECO:0000256" key="7">
    <source>
        <dbReference type="HAMAP-Rule" id="MF_00296"/>
    </source>
</evidence>
<comment type="function">
    <text evidence="7">Transfers an acetyl group from acetyl-CoA to L-homoserine, forming acetyl-L-homoserine.</text>
</comment>
<keyword evidence="4 7" id="KW-0808">Transferase</keyword>
<dbReference type="Proteomes" id="UP000178417">
    <property type="component" value="Unassembled WGS sequence"/>
</dbReference>
<evidence type="ECO:0000256" key="4">
    <source>
        <dbReference type="ARBA" id="ARBA00022679"/>
    </source>
</evidence>
<name>A0A1F4SHQ1_UNCSA</name>
<comment type="caution">
    <text evidence="7">Lacks conserved residue(s) required for the propagation of feature annotation.</text>
</comment>
<dbReference type="Gene3D" id="1.10.1740.110">
    <property type="match status" value="1"/>
</dbReference>
<comment type="similarity">
    <text evidence="7">Belongs to the AB hydrolase superfamily. MetX family.</text>
</comment>
<dbReference type="InterPro" id="IPR008220">
    <property type="entry name" value="HAT_MetX-like"/>
</dbReference>
<dbReference type="STRING" id="1802579.A2310_08815"/>
<comment type="subcellular location">
    <subcellularLocation>
        <location evidence="7">Cytoplasm</location>
    </subcellularLocation>
</comment>
<sequence length="351" mass="38923">MLIDFDEIRLESGKTFGPVTIAYQTYGNLNKDKTNAILIFHALSGDANVAGWWGGVVGAGKAFDTDKYFIICANVLGGCMGSTGPSSLNPKTEKPYALLFPSITIKDMVIVQARLLDHLGIEAVYAVAGGSMGAMLSLQFSISFPDRAKKVIAIAGTAKTSAQNIAFNEVGRQAIMHDPNWQDGYYYGKALPNNGLAIARMIGHITYLSDKSMRNKFGRGMRDEGLKDRFTAPLFEVESYLRYKGLAFTERFDANSYLYLTRAIDLFNIEDEGEGSLQKAFAKTSARFLIIYFKSDWLFPEYQSLEIVDAIKNNFGSVSYRAIESNYGHDAFLLEIDQLTHTIRNYLGDGE</sequence>
<evidence type="ECO:0000256" key="1">
    <source>
        <dbReference type="ARBA" id="ARBA00011738"/>
    </source>
</evidence>
<feature type="active site" evidence="7 8">
    <location>
        <position position="329"/>
    </location>
</feature>
<comment type="pathway">
    <text evidence="7">Amino-acid biosynthesis; L-methionine biosynthesis via de novo pathway; O-acetyl-L-homoserine from L-homoserine: step 1/1.</text>
</comment>
<proteinExistence type="inferred from homology"/>
<keyword evidence="3 7" id="KW-0028">Amino-acid biosynthesis</keyword>
<dbReference type="FunFam" id="1.10.1740.110:FF:000001">
    <property type="entry name" value="Homoserine O-acetyltransferase"/>
    <property type="match status" value="1"/>
</dbReference>
<feature type="domain" description="AB hydrolase-1" evidence="9">
    <location>
        <begin position="35"/>
        <end position="334"/>
    </location>
</feature>
<dbReference type="PIRSF" id="PIRSF000443">
    <property type="entry name" value="Homoser_Ac_trans"/>
    <property type="match status" value="1"/>
</dbReference>
<dbReference type="Gene3D" id="3.40.50.1820">
    <property type="entry name" value="alpha/beta hydrolase"/>
    <property type="match status" value="1"/>
</dbReference>
<evidence type="ECO:0000313" key="10">
    <source>
        <dbReference type="EMBL" id="OGC19919.1"/>
    </source>
</evidence>
<dbReference type="PANTHER" id="PTHR32268">
    <property type="entry name" value="HOMOSERINE O-ACETYLTRANSFERASE"/>
    <property type="match status" value="1"/>
</dbReference>
<dbReference type="UniPathway" id="UPA00051">
    <property type="reaction ID" value="UER00074"/>
</dbReference>
<comment type="subunit">
    <text evidence="1 7">Homodimer.</text>
</comment>
<gene>
    <name evidence="7" type="primary">metXA</name>
    <name evidence="10" type="ORF">A2310_08815</name>
</gene>
<dbReference type="GO" id="GO:0004414">
    <property type="term" value="F:homoserine O-acetyltransferase activity"/>
    <property type="evidence" value="ECO:0007669"/>
    <property type="project" value="UniProtKB-UniRule"/>
</dbReference>
<keyword evidence="2 7" id="KW-0963">Cytoplasm</keyword>
<feature type="binding site" evidence="7">
    <location>
        <position position="330"/>
    </location>
    <ligand>
        <name>substrate</name>
    </ligand>
</feature>
<evidence type="ECO:0000256" key="3">
    <source>
        <dbReference type="ARBA" id="ARBA00022605"/>
    </source>
</evidence>